<gene>
    <name evidence="2" type="ORF">UFOPK3967_02546</name>
</gene>
<feature type="compositionally biased region" description="Low complexity" evidence="1">
    <location>
        <begin position="199"/>
        <end position="213"/>
    </location>
</feature>
<feature type="compositionally biased region" description="Polar residues" evidence="1">
    <location>
        <begin position="188"/>
        <end position="198"/>
    </location>
</feature>
<proteinExistence type="predicted"/>
<organism evidence="2">
    <name type="scientific">freshwater metagenome</name>
    <dbReference type="NCBI Taxonomy" id="449393"/>
    <lineage>
        <taxon>unclassified sequences</taxon>
        <taxon>metagenomes</taxon>
        <taxon>ecological metagenomes</taxon>
    </lineage>
</organism>
<dbReference type="EMBL" id="CAFBOS010000203">
    <property type="protein sequence ID" value="CAB5017033.1"/>
    <property type="molecule type" value="Genomic_DNA"/>
</dbReference>
<protein>
    <submittedName>
        <fullName evidence="2">Unannotated protein</fullName>
    </submittedName>
</protein>
<name>A0A6J7QN16_9ZZZZ</name>
<evidence type="ECO:0000313" key="2">
    <source>
        <dbReference type="EMBL" id="CAB5017033.1"/>
    </source>
</evidence>
<dbReference type="AlphaFoldDB" id="A0A6J7QN16"/>
<accession>A0A6J7QN16</accession>
<reference evidence="2" key="1">
    <citation type="submission" date="2020-05" db="EMBL/GenBank/DDBJ databases">
        <authorList>
            <person name="Chiriac C."/>
            <person name="Salcher M."/>
            <person name="Ghai R."/>
            <person name="Kavagutti S V."/>
        </authorList>
    </citation>
    <scope>NUCLEOTIDE SEQUENCE</scope>
</reference>
<sequence>MSQSAPERLWCDVDQLNLIDPRQERVGDGVEDRPTGDSFNEVAHRFDVTDPECGDDVDARRGDPIHVAPPCASYLVGAPGAGKVVDQHHTGMTGQHGVGIEAMCGIAHQLEPLEHRRGLTPPVGVDGTDHHVGPTVGSPATLGQHCEGCADASSCSEIHADDASTHDSVDCGRSAGSIRARTGRVRESSSAPDSSGRWSTAKVSSATAATAKSHALRLTVRSSRVRATIRPR</sequence>
<feature type="region of interest" description="Disordered" evidence="1">
    <location>
        <begin position="180"/>
        <end position="216"/>
    </location>
</feature>
<evidence type="ECO:0000256" key="1">
    <source>
        <dbReference type="SAM" id="MobiDB-lite"/>
    </source>
</evidence>